<evidence type="ECO:0000313" key="7">
    <source>
        <dbReference type="Proteomes" id="UP000694844"/>
    </source>
</evidence>
<keyword evidence="7" id="KW-1185">Reference proteome</keyword>
<dbReference type="KEGG" id="cvn:111103258"/>
<comment type="subcellular location">
    <subcellularLocation>
        <location evidence="1">Secreted</location>
    </subcellularLocation>
</comment>
<evidence type="ECO:0000256" key="5">
    <source>
        <dbReference type="SAM" id="Phobius"/>
    </source>
</evidence>
<dbReference type="AlphaFoldDB" id="A0A8B8APM1"/>
<evidence type="ECO:0000256" key="4">
    <source>
        <dbReference type="SAM" id="Coils"/>
    </source>
</evidence>
<gene>
    <name evidence="8" type="primary">LOC111103258</name>
</gene>
<dbReference type="SMART" id="SM00110">
    <property type="entry name" value="C1Q"/>
    <property type="match status" value="1"/>
</dbReference>
<dbReference type="InterPro" id="IPR050822">
    <property type="entry name" value="Cerebellin_Synaptic_Org"/>
</dbReference>
<protein>
    <submittedName>
        <fullName evidence="8">Complement C1q-like protein 4</fullName>
    </submittedName>
</protein>
<dbReference type="Pfam" id="PF00386">
    <property type="entry name" value="C1q"/>
    <property type="match status" value="1"/>
</dbReference>
<feature type="domain" description="C1q" evidence="6">
    <location>
        <begin position="65"/>
        <end position="192"/>
    </location>
</feature>
<dbReference type="PROSITE" id="PS50871">
    <property type="entry name" value="C1Q"/>
    <property type="match status" value="1"/>
</dbReference>
<dbReference type="RefSeq" id="XP_022292094.1">
    <property type="nucleotide sequence ID" value="XM_022436386.1"/>
</dbReference>
<reference evidence="8" key="1">
    <citation type="submission" date="2025-08" db="UniProtKB">
        <authorList>
            <consortium name="RefSeq"/>
        </authorList>
    </citation>
    <scope>IDENTIFICATION</scope>
    <source>
        <tissue evidence="8">Whole sample</tissue>
    </source>
</reference>
<proteinExistence type="predicted"/>
<dbReference type="GeneID" id="111103258"/>
<dbReference type="Gene3D" id="2.60.120.40">
    <property type="match status" value="1"/>
</dbReference>
<accession>A0A8B8APM1</accession>
<dbReference type="Proteomes" id="UP000694844">
    <property type="component" value="Chromosome 7"/>
</dbReference>
<dbReference type="SUPFAM" id="SSF49842">
    <property type="entry name" value="TNF-like"/>
    <property type="match status" value="1"/>
</dbReference>
<evidence type="ECO:0000256" key="3">
    <source>
        <dbReference type="ARBA" id="ARBA00022729"/>
    </source>
</evidence>
<feature type="coiled-coil region" evidence="4">
    <location>
        <begin position="42"/>
        <end position="69"/>
    </location>
</feature>
<feature type="transmembrane region" description="Helical" evidence="5">
    <location>
        <begin position="6"/>
        <end position="28"/>
    </location>
</feature>
<dbReference type="PANTHER" id="PTHR22923">
    <property type="entry name" value="CEREBELLIN-RELATED"/>
    <property type="match status" value="1"/>
</dbReference>
<name>A0A8B8APM1_CRAVI</name>
<dbReference type="PANTHER" id="PTHR22923:SF116">
    <property type="entry name" value="C1Q DOMAIN-CONTAINING PROTEIN"/>
    <property type="match status" value="1"/>
</dbReference>
<organism evidence="7 8">
    <name type="scientific">Crassostrea virginica</name>
    <name type="common">Eastern oyster</name>
    <dbReference type="NCBI Taxonomy" id="6565"/>
    <lineage>
        <taxon>Eukaryota</taxon>
        <taxon>Metazoa</taxon>
        <taxon>Spiralia</taxon>
        <taxon>Lophotrochozoa</taxon>
        <taxon>Mollusca</taxon>
        <taxon>Bivalvia</taxon>
        <taxon>Autobranchia</taxon>
        <taxon>Pteriomorphia</taxon>
        <taxon>Ostreida</taxon>
        <taxon>Ostreoidea</taxon>
        <taxon>Ostreidae</taxon>
        <taxon>Crassostrea</taxon>
    </lineage>
</organism>
<evidence type="ECO:0000313" key="8">
    <source>
        <dbReference type="RefSeq" id="XP_022292094.1"/>
    </source>
</evidence>
<evidence type="ECO:0000256" key="1">
    <source>
        <dbReference type="ARBA" id="ARBA00004613"/>
    </source>
</evidence>
<keyword evidence="3" id="KW-0732">Signal</keyword>
<dbReference type="InterPro" id="IPR008983">
    <property type="entry name" value="Tumour_necrosis_fac-like_dom"/>
</dbReference>
<dbReference type="GO" id="GO:0005576">
    <property type="term" value="C:extracellular region"/>
    <property type="evidence" value="ECO:0007669"/>
    <property type="project" value="UniProtKB-SubCell"/>
</dbReference>
<dbReference type="InterPro" id="IPR001073">
    <property type="entry name" value="C1q_dom"/>
</dbReference>
<keyword evidence="4" id="KW-0175">Coiled coil</keyword>
<dbReference type="PRINTS" id="PR00007">
    <property type="entry name" value="COMPLEMNTC1Q"/>
</dbReference>
<keyword evidence="2" id="KW-0964">Secreted</keyword>
<keyword evidence="5" id="KW-0812">Transmembrane</keyword>
<keyword evidence="5" id="KW-1133">Transmembrane helix</keyword>
<evidence type="ECO:0000256" key="2">
    <source>
        <dbReference type="ARBA" id="ARBA00022525"/>
    </source>
</evidence>
<evidence type="ECO:0000259" key="6">
    <source>
        <dbReference type="PROSITE" id="PS50871"/>
    </source>
</evidence>
<dbReference type="OrthoDB" id="10070467at2759"/>
<sequence>MDRDNRNTPLMCLVLSIVVILAILAVFVNDHDKKLKALDSLSTHLVQRVENLTRENEKLTEIIEDVSTRIGFTAGATSSSTTWNSGTLVFPKVITNVGNGYNPSDGVFTAPRAGVYVFFVNVQSYGTQTIYVDIVLNGATKVRTMAYGGASDHYSAGPNLAVLSLQTGDRVWVKHHAGQGYFTLSTFSGFLI</sequence>
<keyword evidence="5" id="KW-0472">Membrane</keyword>